<comment type="caution">
    <text evidence="1">The sequence shown here is derived from an EMBL/GenBank/DDBJ whole genome shotgun (WGS) entry which is preliminary data.</text>
</comment>
<sequence length="89" mass="10250">MKWRRRLRTGKELGLFFEKMNSLWSTKVSTCRIDFVVMEGVLEMAVCRDAEELSIESFENADEENNFRGSIFICIMTSAGKFGVLKLVC</sequence>
<evidence type="ECO:0000313" key="2">
    <source>
        <dbReference type="Proteomes" id="UP001157418"/>
    </source>
</evidence>
<name>A0AAU9M621_9ASTR</name>
<evidence type="ECO:0000313" key="1">
    <source>
        <dbReference type="EMBL" id="CAH1422172.1"/>
    </source>
</evidence>
<reference evidence="1 2" key="1">
    <citation type="submission" date="2022-01" db="EMBL/GenBank/DDBJ databases">
        <authorList>
            <person name="Xiong W."/>
            <person name="Schranz E."/>
        </authorList>
    </citation>
    <scope>NUCLEOTIDE SEQUENCE [LARGE SCALE GENOMIC DNA]</scope>
</reference>
<protein>
    <submittedName>
        <fullName evidence="1">Uncharacterized protein</fullName>
    </submittedName>
</protein>
<gene>
    <name evidence="1" type="ORF">LVIROSA_LOCUS9524</name>
</gene>
<dbReference type="AlphaFoldDB" id="A0AAU9M621"/>
<dbReference type="Proteomes" id="UP001157418">
    <property type="component" value="Unassembled WGS sequence"/>
</dbReference>
<organism evidence="1 2">
    <name type="scientific">Lactuca virosa</name>
    <dbReference type="NCBI Taxonomy" id="75947"/>
    <lineage>
        <taxon>Eukaryota</taxon>
        <taxon>Viridiplantae</taxon>
        <taxon>Streptophyta</taxon>
        <taxon>Embryophyta</taxon>
        <taxon>Tracheophyta</taxon>
        <taxon>Spermatophyta</taxon>
        <taxon>Magnoliopsida</taxon>
        <taxon>eudicotyledons</taxon>
        <taxon>Gunneridae</taxon>
        <taxon>Pentapetalae</taxon>
        <taxon>asterids</taxon>
        <taxon>campanulids</taxon>
        <taxon>Asterales</taxon>
        <taxon>Asteraceae</taxon>
        <taxon>Cichorioideae</taxon>
        <taxon>Cichorieae</taxon>
        <taxon>Lactucinae</taxon>
        <taxon>Lactuca</taxon>
    </lineage>
</organism>
<dbReference type="EMBL" id="CAKMRJ010001112">
    <property type="protein sequence ID" value="CAH1422172.1"/>
    <property type="molecule type" value="Genomic_DNA"/>
</dbReference>
<accession>A0AAU9M621</accession>
<keyword evidence="2" id="KW-1185">Reference proteome</keyword>
<proteinExistence type="predicted"/>